<name>A0A934S9Q8_9BACT</name>
<dbReference type="AlphaFoldDB" id="A0A934S9Q8"/>
<comment type="caution">
    <text evidence="3">The sequence shown here is derived from an EMBL/GenBank/DDBJ whole genome shotgun (WGS) entry which is preliminary data.</text>
</comment>
<gene>
    <name evidence="3" type="ORF">JIN85_15610</name>
</gene>
<reference evidence="3" key="1">
    <citation type="submission" date="2021-01" db="EMBL/GenBank/DDBJ databases">
        <title>Modified the classification status of verrucomicrobia.</title>
        <authorList>
            <person name="Feng X."/>
        </authorList>
    </citation>
    <scope>NUCLEOTIDE SEQUENCE</scope>
    <source>
        <strain evidence="3">KCTC 22041</strain>
    </source>
</reference>
<dbReference type="EMBL" id="JAENIJ010000029">
    <property type="protein sequence ID" value="MBK1883844.1"/>
    <property type="molecule type" value="Genomic_DNA"/>
</dbReference>
<keyword evidence="4" id="KW-1185">Reference proteome</keyword>
<dbReference type="InterPro" id="IPR056823">
    <property type="entry name" value="TEN-like_YD-shell"/>
</dbReference>
<protein>
    <recommendedName>
        <fullName evidence="2">Teneurin-like YD-shell domain-containing protein</fullName>
    </recommendedName>
</protein>
<dbReference type="Proteomes" id="UP000603141">
    <property type="component" value="Unassembled WGS sequence"/>
</dbReference>
<dbReference type="InterPro" id="IPR022385">
    <property type="entry name" value="Rhs_assc_core"/>
</dbReference>
<evidence type="ECO:0000313" key="4">
    <source>
        <dbReference type="Proteomes" id="UP000603141"/>
    </source>
</evidence>
<evidence type="ECO:0000313" key="3">
    <source>
        <dbReference type="EMBL" id="MBK1883844.1"/>
    </source>
</evidence>
<proteinExistence type="predicted"/>
<evidence type="ECO:0000259" key="2">
    <source>
        <dbReference type="Pfam" id="PF25023"/>
    </source>
</evidence>
<dbReference type="Pfam" id="PF25023">
    <property type="entry name" value="TEN_YD-shell"/>
    <property type="match status" value="1"/>
</dbReference>
<dbReference type="RefSeq" id="WP_200272412.1">
    <property type="nucleotide sequence ID" value="NZ_JAENIJ010000029.1"/>
</dbReference>
<accession>A0A934S9Q8</accession>
<organism evidence="3 4">
    <name type="scientific">Luteolibacter pohnpeiensis</name>
    <dbReference type="NCBI Taxonomy" id="454153"/>
    <lineage>
        <taxon>Bacteria</taxon>
        <taxon>Pseudomonadati</taxon>
        <taxon>Verrucomicrobiota</taxon>
        <taxon>Verrucomicrobiia</taxon>
        <taxon>Verrucomicrobiales</taxon>
        <taxon>Verrucomicrobiaceae</taxon>
        <taxon>Luteolibacter</taxon>
    </lineage>
</organism>
<keyword evidence="1" id="KW-0677">Repeat</keyword>
<sequence>MLYIYDGWNPVAIGTRTGTASSMGAMSLKWTNLWGPDIGSFGKVSGSADFQAAGGVGGLLASSDYSSSTTTPDNHIISSYDANGNILAWTSHTRALVRQNDYDPLGDVVIQRSLLTGVPEFGFSTKLQDKETSLIYYGYRDHDPVADRWPSRDPIEKRGGVTCME</sequence>
<dbReference type="Gene3D" id="2.180.10.10">
    <property type="entry name" value="RHS repeat-associated core"/>
    <property type="match status" value="1"/>
</dbReference>
<evidence type="ECO:0000256" key="1">
    <source>
        <dbReference type="ARBA" id="ARBA00022737"/>
    </source>
</evidence>
<feature type="domain" description="Teneurin-like YD-shell" evidence="2">
    <location>
        <begin position="81"/>
        <end position="153"/>
    </location>
</feature>
<dbReference type="NCBIfam" id="TIGR03696">
    <property type="entry name" value="Rhs_assc_core"/>
    <property type="match status" value="1"/>
</dbReference>